<reference evidence="1" key="1">
    <citation type="submission" date="2020-05" db="EMBL/GenBank/DDBJ databases">
        <title>Mycena genomes resolve the evolution of fungal bioluminescence.</title>
        <authorList>
            <person name="Tsai I.J."/>
        </authorList>
    </citation>
    <scope>NUCLEOTIDE SEQUENCE</scope>
    <source>
        <strain evidence="1">CCC161011</strain>
    </source>
</reference>
<protein>
    <submittedName>
        <fullName evidence="1">RING-type domain-containing protein</fullName>
    </submittedName>
</protein>
<sequence length="527" mass="59708">MSTFEWTTPTRRKASRALSPIPHEVYLEIYKYFEPSEAANLADCRRHLSNLALVCRFFCAVSISRIYRSLEFSGRDTSTADGHFCQLLLKSTVDSNVQYHGPDVKFAVDIAQFVKECRFKDWVAGSEKITQWSEAFLERNARAVRLMRNIESLHIESTPITKSLITTVSKLNKTLTTLCIRSCTLEGELTKTQLVGLDSLRLRVVEFFGASSVSRSLAPSTLRLRDVESFRTDSWPFGHFFVKRQHPVLRVLELHNVEDLPALFKFLEKCPSITELTIAGIVLKLGAGPMPSLAPNALPNVHTIHIPASFLPFFSGRPLRKVILAGVEARDWGGNDILHHPTLPLLTVKEITPLLQSTASITELHIPQHVYFAFPIFKHLRHLEVLVLTYEHRNFSIEQAITSNELFRAAINALCTKWPLSPSHPPLRELHLDFGTSAAADTRPFMLDLQLQLEMLSAAPCAPALGTTFPRLTSASMARFVKWQRWDEYAEWSAFVPHRFRDFVRDALARGRPFTDVDDCLGPLDYK</sequence>
<organism evidence="1 2">
    <name type="scientific">Mycena venus</name>
    <dbReference type="NCBI Taxonomy" id="2733690"/>
    <lineage>
        <taxon>Eukaryota</taxon>
        <taxon>Fungi</taxon>
        <taxon>Dikarya</taxon>
        <taxon>Basidiomycota</taxon>
        <taxon>Agaricomycotina</taxon>
        <taxon>Agaricomycetes</taxon>
        <taxon>Agaricomycetidae</taxon>
        <taxon>Agaricales</taxon>
        <taxon>Marasmiineae</taxon>
        <taxon>Mycenaceae</taxon>
        <taxon>Mycena</taxon>
    </lineage>
</organism>
<dbReference type="OrthoDB" id="3256662at2759"/>
<evidence type="ECO:0000313" key="1">
    <source>
        <dbReference type="EMBL" id="KAF7369428.1"/>
    </source>
</evidence>
<keyword evidence="2" id="KW-1185">Reference proteome</keyword>
<dbReference type="SUPFAM" id="SSF52047">
    <property type="entry name" value="RNI-like"/>
    <property type="match status" value="1"/>
</dbReference>
<dbReference type="Gene3D" id="3.80.10.10">
    <property type="entry name" value="Ribonuclease Inhibitor"/>
    <property type="match status" value="1"/>
</dbReference>
<evidence type="ECO:0000313" key="2">
    <source>
        <dbReference type="Proteomes" id="UP000620124"/>
    </source>
</evidence>
<comment type="caution">
    <text evidence="1">The sequence shown here is derived from an EMBL/GenBank/DDBJ whole genome shotgun (WGS) entry which is preliminary data.</text>
</comment>
<name>A0A8H6YZL6_9AGAR</name>
<proteinExistence type="predicted"/>
<accession>A0A8H6YZL6</accession>
<gene>
    <name evidence="1" type="ORF">MVEN_00272100</name>
</gene>
<dbReference type="Proteomes" id="UP000620124">
    <property type="component" value="Unassembled WGS sequence"/>
</dbReference>
<dbReference type="AlphaFoldDB" id="A0A8H6YZL6"/>
<dbReference type="InterPro" id="IPR032675">
    <property type="entry name" value="LRR_dom_sf"/>
</dbReference>
<dbReference type="EMBL" id="JACAZI010000002">
    <property type="protein sequence ID" value="KAF7369428.1"/>
    <property type="molecule type" value="Genomic_DNA"/>
</dbReference>